<dbReference type="PANTHER" id="PTHR21716:SF64">
    <property type="entry name" value="AI-2 TRANSPORT PROTEIN TQSA"/>
    <property type="match status" value="1"/>
</dbReference>
<evidence type="ECO:0000313" key="7">
    <source>
        <dbReference type="EMBL" id="MCE7004406.1"/>
    </source>
</evidence>
<accession>A0ABS8ZCJ5</accession>
<sequence length="350" mass="37567">MTEAMPRALVLLLGAAATVITVAGLKTIAWLAAPVLLALVIVIAVSPVHQWLRRVGFPAWAATLVLVVLVYGTLITFAVVTFVSLAQLAATLPRYADRYNGLVVDVTRALRSMGIAPEQVRDALSTIDFGKIMPYIGAIIRNLTGLTTSLIFLLALLLFLSVEATGVDARLSDIAADRPQVTAALLTFARRTRSYLTVTTIFGLIIAVIDAIALALLGIPLAVLWGLLSFVTNYIPNIGFLMGVVPPAVLALLVGGWQLMLVVILIYWAVNFVVQSVIQPIYVGDSIGLSPVMTFVALVFWAWVFGPLGALLAIPMTVLVMAVLVDSDPRAGWAAALTRRNKRSTRKDKL</sequence>
<keyword evidence="3 6" id="KW-0812">Transmembrane</keyword>
<dbReference type="RefSeq" id="WP_233725924.1">
    <property type="nucleotide sequence ID" value="NZ_JAJVCN010000001.1"/>
</dbReference>
<feature type="transmembrane region" description="Helical" evidence="6">
    <location>
        <begin position="195"/>
        <end position="228"/>
    </location>
</feature>
<evidence type="ECO:0000256" key="5">
    <source>
        <dbReference type="ARBA" id="ARBA00023136"/>
    </source>
</evidence>
<dbReference type="Proteomes" id="UP001521150">
    <property type="component" value="Unassembled WGS sequence"/>
</dbReference>
<feature type="transmembrane region" description="Helical" evidence="6">
    <location>
        <begin position="308"/>
        <end position="325"/>
    </location>
</feature>
<protein>
    <submittedName>
        <fullName evidence="7">AI-2E family transporter</fullName>
    </submittedName>
</protein>
<evidence type="ECO:0000313" key="8">
    <source>
        <dbReference type="Proteomes" id="UP001521150"/>
    </source>
</evidence>
<feature type="transmembrane region" description="Helical" evidence="6">
    <location>
        <begin position="60"/>
        <end position="85"/>
    </location>
</feature>
<gene>
    <name evidence="7" type="ORF">LWC34_16400</name>
</gene>
<keyword evidence="8" id="KW-1185">Reference proteome</keyword>
<evidence type="ECO:0000256" key="4">
    <source>
        <dbReference type="ARBA" id="ARBA00022989"/>
    </source>
</evidence>
<organism evidence="7 8">
    <name type="scientific">Kibdelosporangium philippinense</name>
    <dbReference type="NCBI Taxonomy" id="211113"/>
    <lineage>
        <taxon>Bacteria</taxon>
        <taxon>Bacillati</taxon>
        <taxon>Actinomycetota</taxon>
        <taxon>Actinomycetes</taxon>
        <taxon>Pseudonocardiales</taxon>
        <taxon>Pseudonocardiaceae</taxon>
        <taxon>Kibdelosporangium</taxon>
    </lineage>
</organism>
<dbReference type="EMBL" id="JAJVCN010000001">
    <property type="protein sequence ID" value="MCE7004406.1"/>
    <property type="molecule type" value="Genomic_DNA"/>
</dbReference>
<name>A0ABS8ZCJ5_9PSEU</name>
<evidence type="ECO:0000256" key="1">
    <source>
        <dbReference type="ARBA" id="ARBA00004141"/>
    </source>
</evidence>
<dbReference type="PANTHER" id="PTHR21716">
    <property type="entry name" value="TRANSMEMBRANE PROTEIN"/>
    <property type="match status" value="1"/>
</dbReference>
<comment type="caution">
    <text evidence="7">The sequence shown here is derived from an EMBL/GenBank/DDBJ whole genome shotgun (WGS) entry which is preliminary data.</text>
</comment>
<keyword evidence="4 6" id="KW-1133">Transmembrane helix</keyword>
<feature type="transmembrane region" description="Helical" evidence="6">
    <location>
        <begin position="27"/>
        <end position="48"/>
    </location>
</feature>
<evidence type="ECO:0000256" key="3">
    <source>
        <dbReference type="ARBA" id="ARBA00022692"/>
    </source>
</evidence>
<comment type="subcellular location">
    <subcellularLocation>
        <location evidence="1">Membrane</location>
        <topology evidence="1">Multi-pass membrane protein</topology>
    </subcellularLocation>
</comment>
<comment type="similarity">
    <text evidence="2">Belongs to the autoinducer-2 exporter (AI-2E) (TC 2.A.86) family.</text>
</comment>
<dbReference type="InterPro" id="IPR002549">
    <property type="entry name" value="AI-2E-like"/>
</dbReference>
<keyword evidence="5 6" id="KW-0472">Membrane</keyword>
<feature type="transmembrane region" description="Helical" evidence="6">
    <location>
        <begin position="139"/>
        <end position="160"/>
    </location>
</feature>
<dbReference type="Pfam" id="PF01594">
    <property type="entry name" value="AI-2E_transport"/>
    <property type="match status" value="1"/>
</dbReference>
<evidence type="ECO:0000256" key="2">
    <source>
        <dbReference type="ARBA" id="ARBA00009773"/>
    </source>
</evidence>
<reference evidence="7 8" key="1">
    <citation type="submission" date="2021-12" db="EMBL/GenBank/DDBJ databases">
        <title>Genome sequence of Kibdelosporangium philippinense ATCC 49844.</title>
        <authorList>
            <person name="Fedorov E.A."/>
            <person name="Omeragic M."/>
            <person name="Shalygina K.F."/>
            <person name="Maclea K.S."/>
        </authorList>
    </citation>
    <scope>NUCLEOTIDE SEQUENCE [LARGE SCALE GENOMIC DNA]</scope>
    <source>
        <strain evidence="7 8">ATCC 49844</strain>
    </source>
</reference>
<proteinExistence type="inferred from homology"/>
<evidence type="ECO:0000256" key="6">
    <source>
        <dbReference type="SAM" id="Phobius"/>
    </source>
</evidence>